<dbReference type="InterPro" id="IPR012312">
    <property type="entry name" value="Hemerythrin-like"/>
</dbReference>
<dbReference type="InterPro" id="IPR053206">
    <property type="entry name" value="Dimeric_xanthone_biosynth"/>
</dbReference>
<dbReference type="RefSeq" id="XP_033656555.1">
    <property type="nucleotide sequence ID" value="XM_033797884.1"/>
</dbReference>
<gene>
    <name evidence="3" type="ORF">EI97DRAFT_431235</name>
</gene>
<evidence type="ECO:0000259" key="2">
    <source>
        <dbReference type="Pfam" id="PF01814"/>
    </source>
</evidence>
<dbReference type="PANTHER" id="PTHR38048">
    <property type="entry name" value="EXPRESSED PROTEIN"/>
    <property type="match status" value="1"/>
</dbReference>
<reference evidence="3" key="1">
    <citation type="journal article" date="2020" name="Stud. Mycol.">
        <title>101 Dothideomycetes genomes: a test case for predicting lifestyles and emergence of pathogens.</title>
        <authorList>
            <person name="Haridas S."/>
            <person name="Albert R."/>
            <person name="Binder M."/>
            <person name="Bloem J."/>
            <person name="Labutti K."/>
            <person name="Salamov A."/>
            <person name="Andreopoulos B."/>
            <person name="Baker S."/>
            <person name="Barry K."/>
            <person name="Bills G."/>
            <person name="Bluhm B."/>
            <person name="Cannon C."/>
            <person name="Castanera R."/>
            <person name="Culley D."/>
            <person name="Daum C."/>
            <person name="Ezra D."/>
            <person name="Gonzalez J."/>
            <person name="Henrissat B."/>
            <person name="Kuo A."/>
            <person name="Liang C."/>
            <person name="Lipzen A."/>
            <person name="Lutzoni F."/>
            <person name="Magnuson J."/>
            <person name="Mondo S."/>
            <person name="Nolan M."/>
            <person name="Ohm R."/>
            <person name="Pangilinan J."/>
            <person name="Park H.-J."/>
            <person name="Ramirez L."/>
            <person name="Alfaro M."/>
            <person name="Sun H."/>
            <person name="Tritt A."/>
            <person name="Yoshinaga Y."/>
            <person name="Zwiers L.-H."/>
            <person name="Turgeon B."/>
            <person name="Goodwin S."/>
            <person name="Spatafora J."/>
            <person name="Crous P."/>
            <person name="Grigoriev I."/>
        </authorList>
    </citation>
    <scope>NUCLEOTIDE SEQUENCE</scope>
    <source>
        <strain evidence="3">CBS 379.55</strain>
    </source>
</reference>
<evidence type="ECO:0000313" key="4">
    <source>
        <dbReference type="Proteomes" id="UP000800097"/>
    </source>
</evidence>
<keyword evidence="4" id="KW-1185">Reference proteome</keyword>
<feature type="compositionally biased region" description="Low complexity" evidence="1">
    <location>
        <begin position="9"/>
        <end position="28"/>
    </location>
</feature>
<dbReference type="Gene3D" id="1.20.120.520">
    <property type="entry name" value="nmb1532 protein domain like"/>
    <property type="match status" value="1"/>
</dbReference>
<dbReference type="CDD" id="cd12108">
    <property type="entry name" value="Hr-like"/>
    <property type="match status" value="1"/>
</dbReference>
<organism evidence="3 4">
    <name type="scientific">Westerdykella ornata</name>
    <dbReference type="NCBI Taxonomy" id="318751"/>
    <lineage>
        <taxon>Eukaryota</taxon>
        <taxon>Fungi</taxon>
        <taxon>Dikarya</taxon>
        <taxon>Ascomycota</taxon>
        <taxon>Pezizomycotina</taxon>
        <taxon>Dothideomycetes</taxon>
        <taxon>Pleosporomycetidae</taxon>
        <taxon>Pleosporales</taxon>
        <taxon>Sporormiaceae</taxon>
        <taxon>Westerdykella</taxon>
    </lineage>
</organism>
<sequence>MAEQVPSTSPSEPQGPSAASASAPSTASNTDQQAQPSDPPLPKLSPSDFRTYNRMADHMQHFHSHFLSTYTTLLSACQVGKRPQGMSLRQFLSLASTFVSQLTMHHNIEEQHIFPLLATRMPAFKKELSLVGQHRQIHEGLDKLEAYLDECRSGERELRLGEVGALLEGFGDVLMRHLEEEVEQLGAERMRRYWSLEEMRRLPM</sequence>
<accession>A0A6A6JTE0</accession>
<dbReference type="GeneID" id="54551059"/>
<dbReference type="EMBL" id="ML986487">
    <property type="protein sequence ID" value="KAF2279016.1"/>
    <property type="molecule type" value="Genomic_DNA"/>
</dbReference>
<evidence type="ECO:0000256" key="1">
    <source>
        <dbReference type="SAM" id="MobiDB-lite"/>
    </source>
</evidence>
<proteinExistence type="predicted"/>
<dbReference type="Proteomes" id="UP000800097">
    <property type="component" value="Unassembled WGS sequence"/>
</dbReference>
<protein>
    <recommendedName>
        <fullName evidence="2">Hemerythrin-like domain-containing protein</fullName>
    </recommendedName>
</protein>
<dbReference type="OrthoDB" id="10044044at2759"/>
<feature type="domain" description="Hemerythrin-like" evidence="2">
    <location>
        <begin position="56"/>
        <end position="184"/>
    </location>
</feature>
<feature type="region of interest" description="Disordered" evidence="1">
    <location>
        <begin position="1"/>
        <end position="49"/>
    </location>
</feature>
<dbReference type="PANTHER" id="PTHR38048:SF1">
    <property type="entry name" value="HEMERYTHRIN-LIKE DOMAIN-CONTAINING PROTEIN"/>
    <property type="match status" value="1"/>
</dbReference>
<name>A0A6A6JTE0_WESOR</name>
<evidence type="ECO:0000313" key="3">
    <source>
        <dbReference type="EMBL" id="KAF2279016.1"/>
    </source>
</evidence>
<dbReference type="AlphaFoldDB" id="A0A6A6JTE0"/>
<dbReference type="Pfam" id="PF01814">
    <property type="entry name" value="Hemerythrin"/>
    <property type="match status" value="1"/>
</dbReference>